<dbReference type="InterPro" id="IPR036514">
    <property type="entry name" value="SGNH_hydro_sf"/>
</dbReference>
<reference evidence="2" key="2">
    <citation type="submission" date="2009-09" db="EMBL/GenBank/DDBJ databases">
        <title>Complete sequence of chromosome of Candidatus Accumulibacter phosphatis clade IIA str. UW-1.</title>
        <authorList>
            <consortium name="US DOE Joint Genome Institute"/>
            <person name="Martin H.G."/>
            <person name="Ivanova N."/>
            <person name="Kunin V."/>
            <person name="Warnecke F."/>
            <person name="Barry K."/>
            <person name="He S."/>
            <person name="Salamov A."/>
            <person name="Szeto E."/>
            <person name="Dalin E."/>
            <person name="Pangilinan J.L."/>
            <person name="Lapidus A."/>
            <person name="Lowry S."/>
            <person name="Kyrpides N.C."/>
            <person name="McMahon K.D."/>
            <person name="Hugenholtz P."/>
        </authorList>
    </citation>
    <scope>NUCLEOTIDE SEQUENCE [LARGE SCALE GENOMIC DNA]</scope>
    <source>
        <strain evidence="2">UW-1</strain>
    </source>
</reference>
<dbReference type="OrthoDB" id="6194308at2"/>
<dbReference type="Gene3D" id="3.40.50.1110">
    <property type="entry name" value="SGNH hydrolase"/>
    <property type="match status" value="1"/>
</dbReference>
<accession>C7RV83</accession>
<reference evidence="2" key="1">
    <citation type="submission" date="2009-08" db="EMBL/GenBank/DDBJ databases">
        <authorList>
            <consortium name="US DOE Joint Genome Institute"/>
            <person name="Lucas S."/>
            <person name="Copeland A."/>
            <person name="Lapidus A."/>
            <person name="Glavina del Rio T."/>
            <person name="Dalin E."/>
            <person name="Tice H."/>
            <person name="Bruce D."/>
            <person name="Barry K."/>
            <person name="Pitluck S."/>
            <person name="Lowry S."/>
            <person name="Larimer F."/>
            <person name="Land M."/>
            <person name="Hauser L."/>
            <person name="Kyrpides N."/>
            <person name="Ivanova N."/>
            <person name="McMahon K.D."/>
            <person name="Hugenholtz P."/>
        </authorList>
    </citation>
    <scope>NUCLEOTIDE SEQUENCE</scope>
    <source>
        <strain evidence="2">UW-1</strain>
    </source>
</reference>
<dbReference type="GO" id="GO:0016788">
    <property type="term" value="F:hydrolase activity, acting on ester bonds"/>
    <property type="evidence" value="ECO:0007669"/>
    <property type="project" value="UniProtKB-ARBA"/>
</dbReference>
<proteinExistence type="predicted"/>
<organism evidence="2">
    <name type="scientific">Accumulibacter regalis</name>
    <dbReference type="NCBI Taxonomy" id="522306"/>
    <lineage>
        <taxon>Bacteria</taxon>
        <taxon>Pseudomonadati</taxon>
        <taxon>Pseudomonadota</taxon>
        <taxon>Betaproteobacteria</taxon>
        <taxon>Candidatus Accumulibacter</taxon>
    </lineage>
</organism>
<evidence type="ECO:0000313" key="2">
    <source>
        <dbReference type="EMBL" id="ACV35162.1"/>
    </source>
</evidence>
<dbReference type="InterPro" id="IPR013830">
    <property type="entry name" value="SGNH_hydro"/>
</dbReference>
<gene>
    <name evidence="2" type="ordered locus">CAP2UW1_1863</name>
</gene>
<protein>
    <recommendedName>
        <fullName evidence="1">SGNH hydrolase-type esterase domain-containing protein</fullName>
    </recommendedName>
</protein>
<name>C7RV83_ACCRE</name>
<sequence length="259" mass="28519">MINGPVWNESILKREGVFPTILAIGDSWFWYPENNLASPLHNIVNRRHTHVILVRGHNGAEALEYQSGPIRAQIEKDLDRDKGYGRTLKAVFLSGGGNDLAGSDDLPQTLLDNCSAATAAAACLRAGQPEQLFRRVRDSLLSVVALVEKKIPGTPVFIHGYDYACPNGEGFLGLGQWLQFPMDQCKVKRTLQQDLVNVLIDRFRVALEEVQAQAPSVRLVDGRKTLSSADWANELHPTVPGFNRLAKCWQAPLEAAGIA</sequence>
<dbReference type="HOGENOM" id="CLU_945348_0_0_4"/>
<dbReference type="EMBL" id="CP001715">
    <property type="protein sequence ID" value="ACV35162.1"/>
    <property type="molecule type" value="Genomic_DNA"/>
</dbReference>
<dbReference type="KEGG" id="app:CAP2UW1_1863"/>
<dbReference type="Pfam" id="PF13472">
    <property type="entry name" value="Lipase_GDSL_2"/>
    <property type="match status" value="1"/>
</dbReference>
<dbReference type="AlphaFoldDB" id="C7RV83"/>
<dbReference type="STRING" id="522306.CAP2UW1_1863"/>
<dbReference type="eggNOG" id="COG2755">
    <property type="taxonomic scope" value="Bacteria"/>
</dbReference>
<feature type="domain" description="SGNH hydrolase-type esterase" evidence="1">
    <location>
        <begin position="23"/>
        <end position="241"/>
    </location>
</feature>
<dbReference type="SUPFAM" id="SSF52266">
    <property type="entry name" value="SGNH hydrolase"/>
    <property type="match status" value="1"/>
</dbReference>
<evidence type="ECO:0000259" key="1">
    <source>
        <dbReference type="Pfam" id="PF13472"/>
    </source>
</evidence>